<evidence type="ECO:0000313" key="2">
    <source>
        <dbReference type="Proteomes" id="UP001234913"/>
    </source>
</evidence>
<accession>A0ACD5FPK7</accession>
<dbReference type="Proteomes" id="UP001234913">
    <property type="component" value="Chromosome"/>
</dbReference>
<proteinExistence type="predicted"/>
<protein>
    <submittedName>
        <fullName evidence="1">Indole-3-glycerol phosphate synthase TrpC</fullName>
        <ecNumber evidence="1">4.1.1.48</ecNumber>
    </submittedName>
</protein>
<dbReference type="EC" id="4.1.1.48" evidence="1"/>
<gene>
    <name evidence="1" type="primary">trpC</name>
    <name evidence="1" type="ORF">QUC96_004845</name>
</gene>
<keyword evidence="1" id="KW-0456">Lyase</keyword>
<keyword evidence="2" id="KW-1185">Reference proteome</keyword>
<organism evidence="1 2">
    <name type="scientific">Staphylococcus hyicus</name>
    <dbReference type="NCBI Taxonomy" id="1284"/>
    <lineage>
        <taxon>Bacteria</taxon>
        <taxon>Bacillati</taxon>
        <taxon>Bacillota</taxon>
        <taxon>Bacilli</taxon>
        <taxon>Bacillales</taxon>
        <taxon>Staphylococcaceae</taxon>
        <taxon>Staphylococcus</taxon>
    </lineage>
</organism>
<sequence>MNILDDIVAYKQQLLKDGYYDEKFKTLPHVDVHQKPTLQQRLRQSHCIEVIAEIKSKSPTVNDIPHRSLEEQVKAYTEGGAAAISILTDEHYFHGSFERLATLSPLTPCPVLCKDFIIDERQIDVAKRAGASIILLIVYLLTDTQLKSLYDYATMLGLEVLVEVHSIEELARAHRLQPNLIGVNNRDLQRFVTNVAHTNEILSHAKRGIHYISESGIQHQSHIEKIQPSGIRGVLVGEALMKSESPRELIQSLKIQRG</sequence>
<evidence type="ECO:0000313" key="1">
    <source>
        <dbReference type="EMBL" id="XKR70151.1"/>
    </source>
</evidence>
<dbReference type="EMBL" id="CP171742">
    <property type="protein sequence ID" value="XKR70151.1"/>
    <property type="molecule type" value="Genomic_DNA"/>
</dbReference>
<reference evidence="1" key="1">
    <citation type="submission" date="2024-09" db="EMBL/GenBank/DDBJ databases">
        <authorList>
            <person name="Gagne-Thivierge C."/>
        </authorList>
    </citation>
    <scope>NUCLEOTIDE SEQUENCE</scope>
    <source>
        <strain evidence="1">SC310</strain>
    </source>
</reference>
<name>A0ACD5FPK7_STAHY</name>